<proteinExistence type="predicted"/>
<dbReference type="Proteomes" id="UP000051952">
    <property type="component" value="Unassembled WGS sequence"/>
</dbReference>
<accession>A0A0S4JPN9</accession>
<reference evidence="3" key="1">
    <citation type="submission" date="2015-09" db="EMBL/GenBank/DDBJ databases">
        <authorList>
            <consortium name="Pathogen Informatics"/>
        </authorList>
    </citation>
    <scope>NUCLEOTIDE SEQUENCE [LARGE SCALE GENOMIC DNA]</scope>
    <source>
        <strain evidence="3">Lake Konstanz</strain>
    </source>
</reference>
<name>A0A0S4JPN9_BODSA</name>
<feature type="compositionally biased region" description="Basic and acidic residues" evidence="1">
    <location>
        <begin position="82"/>
        <end position="93"/>
    </location>
</feature>
<keyword evidence="3" id="KW-1185">Reference proteome</keyword>
<evidence type="ECO:0000256" key="1">
    <source>
        <dbReference type="SAM" id="MobiDB-lite"/>
    </source>
</evidence>
<dbReference type="VEuPathDB" id="TriTrypDB:BSAL_29940"/>
<feature type="region of interest" description="Disordered" evidence="1">
    <location>
        <begin position="61"/>
        <end position="156"/>
    </location>
</feature>
<evidence type="ECO:0000313" key="2">
    <source>
        <dbReference type="EMBL" id="CUG91044.1"/>
    </source>
</evidence>
<dbReference type="AlphaFoldDB" id="A0A0S4JPN9"/>
<sequence length="186" mass="20582">MPGIGIGISTPFSQPSNYQTVLNHRFRDETPYDPSKQLKIKCPYCGVWARKGRDCTLCGTKVPGASSLHRQERPRSRSPGASRRDHTRIDIQSKADASASATTPGRVARPTTPRNTSTWDASIPSMSPGASYYSANRESSPTRRPYTRDETPLRHGPDQQVRKVKCSYCGIWVPVGKMCALCRTQA</sequence>
<feature type="compositionally biased region" description="Basic and acidic residues" evidence="1">
    <location>
        <begin position="146"/>
        <end position="156"/>
    </location>
</feature>
<dbReference type="EMBL" id="CYKH01001888">
    <property type="protein sequence ID" value="CUG91044.1"/>
    <property type="molecule type" value="Genomic_DNA"/>
</dbReference>
<protein>
    <submittedName>
        <fullName evidence="2">Uncharacterized protein</fullName>
    </submittedName>
</protein>
<organism evidence="2 3">
    <name type="scientific">Bodo saltans</name>
    <name type="common">Flagellated protozoan</name>
    <dbReference type="NCBI Taxonomy" id="75058"/>
    <lineage>
        <taxon>Eukaryota</taxon>
        <taxon>Discoba</taxon>
        <taxon>Euglenozoa</taxon>
        <taxon>Kinetoplastea</taxon>
        <taxon>Metakinetoplastina</taxon>
        <taxon>Eubodonida</taxon>
        <taxon>Bodonidae</taxon>
        <taxon>Bodo</taxon>
    </lineage>
</organism>
<gene>
    <name evidence="2" type="ORF">BSAL_29940</name>
</gene>
<evidence type="ECO:0000313" key="3">
    <source>
        <dbReference type="Proteomes" id="UP000051952"/>
    </source>
</evidence>